<reference evidence="6" key="1">
    <citation type="journal article" date="2021" name="PeerJ">
        <title>Extensive microbial diversity within the chicken gut microbiome revealed by metagenomics and culture.</title>
        <authorList>
            <person name="Gilroy R."/>
            <person name="Ravi A."/>
            <person name="Getino M."/>
            <person name="Pursley I."/>
            <person name="Horton D.L."/>
            <person name="Alikhan N.F."/>
            <person name="Baker D."/>
            <person name="Gharbi K."/>
            <person name="Hall N."/>
            <person name="Watson M."/>
            <person name="Adriaenssens E.M."/>
            <person name="Foster-Nyarko E."/>
            <person name="Jarju S."/>
            <person name="Secka A."/>
            <person name="Antonio M."/>
            <person name="Oren A."/>
            <person name="Chaudhuri R.R."/>
            <person name="La Ragione R."/>
            <person name="Hildebrand F."/>
            <person name="Pallen M.J."/>
        </authorList>
    </citation>
    <scope>NUCLEOTIDE SEQUENCE</scope>
    <source>
        <strain evidence="6">CHK188-11489</strain>
    </source>
</reference>
<evidence type="ECO:0000256" key="2">
    <source>
        <dbReference type="ARBA" id="ARBA00007171"/>
    </source>
</evidence>
<evidence type="ECO:0000256" key="3">
    <source>
        <dbReference type="ARBA" id="ARBA00023136"/>
    </source>
</evidence>
<dbReference type="InterPro" id="IPR004838">
    <property type="entry name" value="NHTrfase_class1_PyrdxlP-BS"/>
</dbReference>
<dbReference type="GO" id="GO:0008658">
    <property type="term" value="F:penicillin binding"/>
    <property type="evidence" value="ECO:0007669"/>
    <property type="project" value="InterPro"/>
</dbReference>
<dbReference type="InterPro" id="IPR050515">
    <property type="entry name" value="Beta-lactam/transpept"/>
</dbReference>
<comment type="similarity">
    <text evidence="2">Belongs to the transpeptidase family.</text>
</comment>
<dbReference type="GO" id="GO:0071555">
    <property type="term" value="P:cell wall organization"/>
    <property type="evidence" value="ECO:0007669"/>
    <property type="project" value="TreeGrafter"/>
</dbReference>
<dbReference type="SUPFAM" id="SSF56519">
    <property type="entry name" value="Penicillin binding protein dimerisation domain"/>
    <property type="match status" value="1"/>
</dbReference>
<dbReference type="GO" id="GO:0030170">
    <property type="term" value="F:pyridoxal phosphate binding"/>
    <property type="evidence" value="ECO:0007669"/>
    <property type="project" value="InterPro"/>
</dbReference>
<evidence type="ECO:0000259" key="4">
    <source>
        <dbReference type="Pfam" id="PF00905"/>
    </source>
</evidence>
<dbReference type="Proteomes" id="UP000824105">
    <property type="component" value="Unassembled WGS sequence"/>
</dbReference>
<dbReference type="PROSITE" id="PS00105">
    <property type="entry name" value="AA_TRANSFER_CLASS_1"/>
    <property type="match status" value="1"/>
</dbReference>
<comment type="subcellular location">
    <subcellularLocation>
        <location evidence="1">Membrane</location>
    </subcellularLocation>
</comment>
<keyword evidence="3" id="KW-0472">Membrane</keyword>
<feature type="domain" description="Penicillin-binding protein dimerisation" evidence="5">
    <location>
        <begin position="60"/>
        <end position="208"/>
    </location>
</feature>
<dbReference type="GO" id="GO:0005886">
    <property type="term" value="C:plasma membrane"/>
    <property type="evidence" value="ECO:0007669"/>
    <property type="project" value="TreeGrafter"/>
</dbReference>
<reference evidence="6" key="2">
    <citation type="submission" date="2021-04" db="EMBL/GenBank/DDBJ databases">
        <authorList>
            <person name="Gilroy R."/>
        </authorList>
    </citation>
    <scope>NUCLEOTIDE SEQUENCE</scope>
    <source>
        <strain evidence="6">CHK188-11489</strain>
    </source>
</reference>
<protein>
    <submittedName>
        <fullName evidence="6">Peptidase</fullName>
    </submittedName>
</protein>
<dbReference type="GO" id="GO:0003824">
    <property type="term" value="F:catalytic activity"/>
    <property type="evidence" value="ECO:0007669"/>
    <property type="project" value="InterPro"/>
</dbReference>
<dbReference type="EMBL" id="DXBF01000058">
    <property type="protein sequence ID" value="HIZ62527.1"/>
    <property type="molecule type" value="Genomic_DNA"/>
</dbReference>
<dbReference type="Pfam" id="PF03717">
    <property type="entry name" value="PBP_dimer"/>
    <property type="match status" value="1"/>
</dbReference>
<dbReference type="InterPro" id="IPR005311">
    <property type="entry name" value="PBP_dimer"/>
</dbReference>
<accession>A0A9D2JQ86</accession>
<name>A0A9D2JQ86_9FIRM</name>
<dbReference type="PANTHER" id="PTHR30627">
    <property type="entry name" value="PEPTIDOGLYCAN D,D-TRANSPEPTIDASE"/>
    <property type="match status" value="1"/>
</dbReference>
<evidence type="ECO:0000259" key="5">
    <source>
        <dbReference type="Pfam" id="PF03717"/>
    </source>
</evidence>
<dbReference type="SUPFAM" id="SSF56601">
    <property type="entry name" value="beta-lactamase/transpeptidase-like"/>
    <property type="match status" value="1"/>
</dbReference>
<dbReference type="PANTHER" id="PTHR30627:SF1">
    <property type="entry name" value="PEPTIDOGLYCAN D,D-TRANSPEPTIDASE FTSI"/>
    <property type="match status" value="1"/>
</dbReference>
<evidence type="ECO:0000313" key="7">
    <source>
        <dbReference type="Proteomes" id="UP000824105"/>
    </source>
</evidence>
<dbReference type="InterPro" id="IPR012338">
    <property type="entry name" value="Beta-lactam/transpept-like"/>
</dbReference>
<gene>
    <name evidence="6" type="ORF">H9724_07155</name>
</gene>
<comment type="caution">
    <text evidence="6">The sequence shown here is derived from an EMBL/GenBank/DDBJ whole genome shotgun (WGS) entry which is preliminary data.</text>
</comment>
<evidence type="ECO:0000313" key="6">
    <source>
        <dbReference type="EMBL" id="HIZ62527.1"/>
    </source>
</evidence>
<dbReference type="InterPro" id="IPR001460">
    <property type="entry name" value="PCN-bd_Tpept"/>
</dbReference>
<evidence type="ECO:0000256" key="1">
    <source>
        <dbReference type="ARBA" id="ARBA00004370"/>
    </source>
</evidence>
<proteinExistence type="inferred from homology"/>
<dbReference type="AlphaFoldDB" id="A0A9D2JQ86"/>
<feature type="domain" description="Penicillin-binding protein transpeptidase" evidence="4">
    <location>
        <begin position="257"/>
        <end position="586"/>
    </location>
</feature>
<dbReference type="InterPro" id="IPR036138">
    <property type="entry name" value="PBP_dimer_sf"/>
</dbReference>
<organism evidence="6 7">
    <name type="scientific">Candidatus Gemmiger avistercoris</name>
    <dbReference type="NCBI Taxonomy" id="2838606"/>
    <lineage>
        <taxon>Bacteria</taxon>
        <taxon>Bacillati</taxon>
        <taxon>Bacillota</taxon>
        <taxon>Clostridia</taxon>
        <taxon>Eubacteriales</taxon>
        <taxon>Gemmiger</taxon>
    </lineage>
</organism>
<sequence length="606" mass="65899">MRYRTPEQSRSMRRRMRFLAAVLAVVCFGGLLARLYWLQVRDPEGYAARAADQQLREAVLPAARGEIFSSDGTLLAASETCWTIRAAPRELADELVEPAARALSEILDIDYAETLEKLSQRSSNDCLLRRRVDRETADAVRAWCREQGAEGVQIRQDTKRVYPQGDFMGGILGFTNVDNAGLWGLELEYDTALTGRNGKILTAKDAWGYDMPTHYQTLVEAVPGCSLTLTIDASIQHWLESAMDAAVREHNVAKRGVGIVMDVQTGAILAMTSQPDYDPNTPRLLIDEERRAEVDALTGEARSAALQEAQQTQWRNKAISDLYEPGSVFKLITAAAALDTGACRADDTFVCAGKINVAGTRFRCANGHIHGVETFAQGLAVSCNPCFIQIGARLGKENFCNYFEAFGLREGTGIDLPGEIRRSEYYTADQMGPVELASCSFGQSSKVSYLQMLTAVCAIVNGGNLMQPYVVQRITAPDGTVVQETEPVVKRRVLRPETSETMRTLMEGVVTSGTGKNAAVAGYRVGGKSGTSQKLDSEDAGARISSFVAVAPIEAPRLAVLVCLDEPHSWSTSGGTLSGPVCAEVLAKALPYLAAEPRQTEEESKM</sequence>
<dbReference type="Pfam" id="PF00905">
    <property type="entry name" value="Transpeptidase"/>
    <property type="match status" value="1"/>
</dbReference>
<dbReference type="Gene3D" id="3.40.710.10">
    <property type="entry name" value="DD-peptidase/beta-lactamase superfamily"/>
    <property type="match status" value="1"/>
</dbReference>
<dbReference type="Gene3D" id="3.90.1310.10">
    <property type="entry name" value="Penicillin-binding protein 2a (Domain 2)"/>
    <property type="match status" value="1"/>
</dbReference>